<evidence type="ECO:0000259" key="13">
    <source>
        <dbReference type="PROSITE" id="PS50053"/>
    </source>
</evidence>
<gene>
    <name evidence="15" type="ORF">RDWZM_000950</name>
</gene>
<evidence type="ECO:0000256" key="10">
    <source>
        <dbReference type="ARBA" id="ARBA00032039"/>
    </source>
</evidence>
<dbReference type="PROSITE" id="PS50053">
    <property type="entry name" value="UBIQUITIN_2"/>
    <property type="match status" value="1"/>
</dbReference>
<dbReference type="EC" id="3.1.3.16" evidence="3"/>
<evidence type="ECO:0000259" key="14">
    <source>
        <dbReference type="PROSITE" id="PS50969"/>
    </source>
</evidence>
<keyword evidence="7" id="KW-0460">Magnesium</keyword>
<evidence type="ECO:0000256" key="4">
    <source>
        <dbReference type="ARBA" id="ARBA00014187"/>
    </source>
</evidence>
<dbReference type="InterPro" id="IPR000626">
    <property type="entry name" value="Ubiquitin-like_dom"/>
</dbReference>
<dbReference type="Pfam" id="PF03031">
    <property type="entry name" value="NIF"/>
    <property type="match status" value="1"/>
</dbReference>
<dbReference type="FunFam" id="3.10.20.90:FF:000060">
    <property type="entry name" value="ubiquitin-like domain-containing CTD phosphatase 1"/>
    <property type="match status" value="1"/>
</dbReference>
<keyword evidence="6" id="KW-0378">Hydrolase</keyword>
<feature type="domain" description="FCP1 homology" evidence="14">
    <location>
        <begin position="139"/>
        <end position="299"/>
    </location>
</feature>
<dbReference type="GO" id="GO:0046872">
    <property type="term" value="F:metal ion binding"/>
    <property type="evidence" value="ECO:0007669"/>
    <property type="project" value="UniProtKB-KW"/>
</dbReference>
<evidence type="ECO:0000256" key="12">
    <source>
        <dbReference type="ARBA" id="ARBA00048336"/>
    </source>
</evidence>
<dbReference type="GO" id="GO:0090364">
    <property type="term" value="P:regulation of proteasome assembly"/>
    <property type="evidence" value="ECO:0007669"/>
    <property type="project" value="InterPro"/>
</dbReference>
<dbReference type="CDD" id="cd01813">
    <property type="entry name" value="Ubl_UBLCP1"/>
    <property type="match status" value="1"/>
</dbReference>
<dbReference type="SMART" id="SM00577">
    <property type="entry name" value="CPDc"/>
    <property type="match status" value="1"/>
</dbReference>
<keyword evidence="16" id="KW-1185">Reference proteome</keyword>
<organism evidence="15 16">
    <name type="scientific">Blomia tropicalis</name>
    <name type="common">Mite</name>
    <dbReference type="NCBI Taxonomy" id="40697"/>
    <lineage>
        <taxon>Eukaryota</taxon>
        <taxon>Metazoa</taxon>
        <taxon>Ecdysozoa</taxon>
        <taxon>Arthropoda</taxon>
        <taxon>Chelicerata</taxon>
        <taxon>Arachnida</taxon>
        <taxon>Acari</taxon>
        <taxon>Acariformes</taxon>
        <taxon>Sarcoptiformes</taxon>
        <taxon>Astigmata</taxon>
        <taxon>Glycyphagoidea</taxon>
        <taxon>Echimyopodidae</taxon>
        <taxon>Blomia</taxon>
    </lineage>
</organism>
<dbReference type="NCBIfam" id="TIGR02245">
    <property type="entry name" value="HAD_IIID1"/>
    <property type="match status" value="1"/>
</dbReference>
<dbReference type="SMART" id="SM00213">
    <property type="entry name" value="UBQ"/>
    <property type="match status" value="1"/>
</dbReference>
<comment type="subcellular location">
    <subcellularLocation>
        <location evidence="2">Nucleus</location>
    </subcellularLocation>
</comment>
<keyword evidence="5" id="KW-0479">Metal-binding</keyword>
<keyword evidence="8" id="KW-0904">Protein phosphatase</keyword>
<evidence type="ECO:0000313" key="16">
    <source>
        <dbReference type="Proteomes" id="UP001142055"/>
    </source>
</evidence>
<accession>A0A9Q0MAQ1</accession>
<evidence type="ECO:0000313" key="15">
    <source>
        <dbReference type="EMBL" id="KAJ6222405.1"/>
    </source>
</evidence>
<evidence type="ECO:0000256" key="7">
    <source>
        <dbReference type="ARBA" id="ARBA00022842"/>
    </source>
</evidence>
<dbReference type="Proteomes" id="UP001142055">
    <property type="component" value="Chromosome 1"/>
</dbReference>
<dbReference type="InterPro" id="IPR036412">
    <property type="entry name" value="HAD-like_sf"/>
</dbReference>
<dbReference type="SUPFAM" id="SSF56784">
    <property type="entry name" value="HAD-like"/>
    <property type="match status" value="1"/>
</dbReference>
<dbReference type="InterPro" id="IPR023214">
    <property type="entry name" value="HAD_sf"/>
</dbReference>
<feature type="domain" description="Ubiquitin-like" evidence="13">
    <location>
        <begin position="5"/>
        <end position="85"/>
    </location>
</feature>
<evidence type="ECO:0000256" key="8">
    <source>
        <dbReference type="ARBA" id="ARBA00022912"/>
    </source>
</evidence>
<name>A0A9Q0MAQ1_BLOTA</name>
<dbReference type="PANTHER" id="PTHR48493">
    <property type="entry name" value="UBIQUITIN-LIKE DOMAIN-CONTAINING CTD PHOSPHATASE 1"/>
    <property type="match status" value="1"/>
</dbReference>
<dbReference type="OMA" id="TVHTPKY"/>
<evidence type="ECO:0000256" key="1">
    <source>
        <dbReference type="ARBA" id="ARBA00001946"/>
    </source>
</evidence>
<protein>
    <recommendedName>
        <fullName evidence="4">Ubiquitin-like domain-containing CTD phosphatase 1</fullName>
        <ecNumber evidence="3">3.1.3.16</ecNumber>
    </recommendedName>
    <alternativeName>
        <fullName evidence="10">Nuclear proteasome inhibitor UBLCP1</fullName>
    </alternativeName>
</protein>
<proteinExistence type="predicted"/>
<evidence type="ECO:0000256" key="3">
    <source>
        <dbReference type="ARBA" id="ARBA00013081"/>
    </source>
</evidence>
<dbReference type="AlphaFoldDB" id="A0A9Q0MAQ1"/>
<evidence type="ECO:0000256" key="2">
    <source>
        <dbReference type="ARBA" id="ARBA00004123"/>
    </source>
</evidence>
<dbReference type="EMBL" id="JAPWDV010000001">
    <property type="protein sequence ID" value="KAJ6222405.1"/>
    <property type="molecule type" value="Genomic_DNA"/>
</dbReference>
<reference evidence="15" key="1">
    <citation type="submission" date="2022-12" db="EMBL/GenBank/DDBJ databases">
        <title>Genome assemblies of Blomia tropicalis.</title>
        <authorList>
            <person name="Cui Y."/>
        </authorList>
    </citation>
    <scope>NUCLEOTIDE SEQUENCE</scope>
    <source>
        <tissue evidence="15">Adult mites</tissue>
    </source>
</reference>
<evidence type="ECO:0000256" key="6">
    <source>
        <dbReference type="ARBA" id="ARBA00022801"/>
    </source>
</evidence>
<dbReference type="InterPro" id="IPR004274">
    <property type="entry name" value="FCP1_dom"/>
</dbReference>
<dbReference type="SUPFAM" id="SSF54236">
    <property type="entry name" value="Ubiquitin-like"/>
    <property type="match status" value="1"/>
</dbReference>
<dbReference type="GO" id="GO:0004722">
    <property type="term" value="F:protein serine/threonine phosphatase activity"/>
    <property type="evidence" value="ECO:0007669"/>
    <property type="project" value="UniProtKB-EC"/>
</dbReference>
<dbReference type="PANTHER" id="PTHR48493:SF1">
    <property type="entry name" value="UBIQUITIN-LIKE DOMAIN-CONTAINING CTD PHOSPHATASE 1"/>
    <property type="match status" value="1"/>
</dbReference>
<dbReference type="Gene3D" id="3.10.20.90">
    <property type="entry name" value="Phosphatidylinositol 3-kinase Catalytic Subunit, Chain A, domain 1"/>
    <property type="match status" value="1"/>
</dbReference>
<dbReference type="InterPro" id="IPR029071">
    <property type="entry name" value="Ubiquitin-like_domsf"/>
</dbReference>
<comment type="catalytic activity">
    <reaction evidence="12">
        <text>O-phospho-L-threonyl-[protein] + H2O = L-threonyl-[protein] + phosphate</text>
        <dbReference type="Rhea" id="RHEA:47004"/>
        <dbReference type="Rhea" id="RHEA-COMP:11060"/>
        <dbReference type="Rhea" id="RHEA-COMP:11605"/>
        <dbReference type="ChEBI" id="CHEBI:15377"/>
        <dbReference type="ChEBI" id="CHEBI:30013"/>
        <dbReference type="ChEBI" id="CHEBI:43474"/>
        <dbReference type="ChEBI" id="CHEBI:61977"/>
        <dbReference type="EC" id="3.1.3.16"/>
    </reaction>
</comment>
<dbReference type="Pfam" id="PF00240">
    <property type="entry name" value="ubiquitin"/>
    <property type="match status" value="1"/>
</dbReference>
<evidence type="ECO:0000256" key="11">
    <source>
        <dbReference type="ARBA" id="ARBA00047761"/>
    </source>
</evidence>
<evidence type="ECO:0000256" key="9">
    <source>
        <dbReference type="ARBA" id="ARBA00023242"/>
    </source>
</evidence>
<evidence type="ECO:0000256" key="5">
    <source>
        <dbReference type="ARBA" id="ARBA00022723"/>
    </source>
</evidence>
<comment type="catalytic activity">
    <reaction evidence="11">
        <text>O-phospho-L-seryl-[protein] + H2O = L-seryl-[protein] + phosphate</text>
        <dbReference type="Rhea" id="RHEA:20629"/>
        <dbReference type="Rhea" id="RHEA-COMP:9863"/>
        <dbReference type="Rhea" id="RHEA-COMP:11604"/>
        <dbReference type="ChEBI" id="CHEBI:15377"/>
        <dbReference type="ChEBI" id="CHEBI:29999"/>
        <dbReference type="ChEBI" id="CHEBI:43474"/>
        <dbReference type="ChEBI" id="CHEBI:83421"/>
        <dbReference type="EC" id="3.1.3.16"/>
    </reaction>
</comment>
<keyword evidence="9" id="KW-0539">Nucleus</keyword>
<sequence>MGDEIDIKLAIKWSGNEYEIEIGPNETVADLKASIYSKTRVKPERQKLMGLKGQKGITVNDETQINQLALRPGLKIMMMGSKEEDISNIDLDPSEIPNVLNDFDIEDDLNEVAIHNREEYLAKIERRVKEYKVTVFNEPREGKKLLVLDIDYTLFDHRSTAEHASQLMRPYLHEFLTRSYENYDIVIWSATGMKWIEVKMRELGVTNNPNYKIAFFLDSLAMISVHTQKYGNINVKPLGVIWGKFPQYSSKNTIMFDDIRSNFLMNPQNGLRIKSFREAYKNRDKDKELYYLARYLTNIAQMDDLSTLDHNDWHKKL</sequence>
<comment type="caution">
    <text evidence="15">The sequence shown here is derived from an EMBL/GenBank/DDBJ whole genome shotgun (WGS) entry which is preliminary data.</text>
</comment>
<dbReference type="Gene3D" id="3.40.50.1000">
    <property type="entry name" value="HAD superfamily/HAD-like"/>
    <property type="match status" value="1"/>
</dbReference>
<dbReference type="GO" id="GO:0005634">
    <property type="term" value="C:nucleus"/>
    <property type="evidence" value="ECO:0007669"/>
    <property type="project" value="UniProtKB-SubCell"/>
</dbReference>
<dbReference type="InterPro" id="IPR011943">
    <property type="entry name" value="HAD-SF_hydro_IIID"/>
</dbReference>
<dbReference type="PROSITE" id="PS50969">
    <property type="entry name" value="FCP1"/>
    <property type="match status" value="1"/>
</dbReference>
<comment type="cofactor">
    <cofactor evidence="1">
        <name>Mg(2+)</name>
        <dbReference type="ChEBI" id="CHEBI:18420"/>
    </cofactor>
</comment>
<dbReference type="InterPro" id="IPR051658">
    <property type="entry name" value="UBLCP1"/>
</dbReference>